<name>A0ABT4VK41_9HYPH</name>
<dbReference type="EMBL" id="JAPJZH010000002">
    <property type="protein sequence ID" value="MDA4844477.1"/>
    <property type="molecule type" value="Genomic_DNA"/>
</dbReference>
<evidence type="ECO:0000259" key="1">
    <source>
        <dbReference type="Pfam" id="PF01168"/>
    </source>
</evidence>
<keyword evidence="4" id="KW-1185">Reference proteome</keyword>
<dbReference type="EC" id="5.1.1.1" evidence="3"/>
<keyword evidence="3" id="KW-0413">Isomerase</keyword>
<dbReference type="InterPro" id="IPR048449">
    <property type="entry name" value="YhfX-like_C"/>
</dbReference>
<gene>
    <name evidence="3" type="ORF">OOZ53_03905</name>
</gene>
<feature type="domain" description="Alanine racemase N-terminal" evidence="1">
    <location>
        <begin position="34"/>
        <end position="265"/>
    </location>
</feature>
<feature type="domain" description="YhfX-like C-terminal" evidence="2">
    <location>
        <begin position="279"/>
        <end position="384"/>
    </location>
</feature>
<comment type="caution">
    <text evidence="3">The sequence shown here is derived from an EMBL/GenBank/DDBJ whole genome shotgun (WGS) entry which is preliminary data.</text>
</comment>
<evidence type="ECO:0000259" key="2">
    <source>
        <dbReference type="Pfam" id="PF21279"/>
    </source>
</evidence>
<organism evidence="3 4">
    <name type="scientific">Hoeflea poritis</name>
    <dbReference type="NCBI Taxonomy" id="2993659"/>
    <lineage>
        <taxon>Bacteria</taxon>
        <taxon>Pseudomonadati</taxon>
        <taxon>Pseudomonadota</taxon>
        <taxon>Alphaproteobacteria</taxon>
        <taxon>Hyphomicrobiales</taxon>
        <taxon>Rhizobiaceae</taxon>
        <taxon>Hoeflea</taxon>
    </lineage>
</organism>
<dbReference type="GO" id="GO:0008784">
    <property type="term" value="F:alanine racemase activity"/>
    <property type="evidence" value="ECO:0007669"/>
    <property type="project" value="UniProtKB-EC"/>
</dbReference>
<protein>
    <submittedName>
        <fullName evidence="3">Alanine racemase</fullName>
        <ecNumber evidence="3">5.1.1.1</ecNumber>
    </submittedName>
</protein>
<evidence type="ECO:0000313" key="4">
    <source>
        <dbReference type="Proteomes" id="UP001148313"/>
    </source>
</evidence>
<dbReference type="Pfam" id="PF01168">
    <property type="entry name" value="Ala_racemase_N"/>
    <property type="match status" value="1"/>
</dbReference>
<dbReference type="InterPro" id="IPR001608">
    <property type="entry name" value="Ala_racemase_N"/>
</dbReference>
<reference evidence="3" key="1">
    <citation type="submission" date="2022-11" db="EMBL/GenBank/DDBJ databases">
        <title>Hoeflea poritis sp. nov., isolated from scleractinian coral Porites lutea.</title>
        <authorList>
            <person name="Zhang G."/>
            <person name="Wei Q."/>
            <person name="Cai L."/>
        </authorList>
    </citation>
    <scope>NUCLEOTIDE SEQUENCE</scope>
    <source>
        <strain evidence="3">E7-10</strain>
    </source>
</reference>
<dbReference type="Pfam" id="PF21279">
    <property type="entry name" value="YhfX-like_C"/>
    <property type="match status" value="1"/>
</dbReference>
<sequence length="401" mass="42733">MFLDVLRRRNPKLIEAAIALHQQGRIPANAYVLDLDAVEDNARLFKAEADKRGLKVFAMTKQVGRNSAFCHALVRGGVDRAVAVDMACAVACARAGMSIGHLGHLVQVPRFEAAPAARNIRPDYWTVFSEEKAREAAEASDAAGREQGLMARIQTQGDIFYRGHEGGFPAEDVVAAADMIDGLSGGRFAGITTFPALLFDNETRKVKPTPNLATLTKAAEKLAAAGRSGIEINAPGTTSSVVLDALADAGATQCEPGNGLHGTTPLHALEDLPERPAVVYLSEVSHMHGWRAYCFGGGLYIDPVFPDYDVKAVVAREPTTEETALARVEIPPPSAIDYYGMIDTSGPASPRPGDSVVFGFRGQAFVTRAFTVGISGISTGDPQVASIENIFGGTETWPELR</sequence>
<dbReference type="InterPro" id="IPR029066">
    <property type="entry name" value="PLP-binding_barrel"/>
</dbReference>
<evidence type="ECO:0000313" key="3">
    <source>
        <dbReference type="EMBL" id="MDA4844477.1"/>
    </source>
</evidence>
<dbReference type="Proteomes" id="UP001148313">
    <property type="component" value="Unassembled WGS sequence"/>
</dbReference>
<dbReference type="Gene3D" id="2.40.37.30">
    <property type="match status" value="2"/>
</dbReference>
<dbReference type="RefSeq" id="WP_271088007.1">
    <property type="nucleotide sequence ID" value="NZ_JAPJZH010000002.1"/>
</dbReference>
<accession>A0ABT4VK41</accession>
<dbReference type="SUPFAM" id="SSF51419">
    <property type="entry name" value="PLP-binding barrel"/>
    <property type="match status" value="1"/>
</dbReference>
<proteinExistence type="predicted"/>